<name>A0A511CZV8_9PSEU</name>
<dbReference type="SUPFAM" id="SSF53335">
    <property type="entry name" value="S-adenosyl-L-methionine-dependent methyltransferases"/>
    <property type="match status" value="1"/>
</dbReference>
<dbReference type="Proteomes" id="UP000321328">
    <property type="component" value="Unassembled WGS sequence"/>
</dbReference>
<dbReference type="STRING" id="1123024.GCA_000423625_03533"/>
<sequence length="236" mass="24906">MRPAAGELPCFIPDFVCAYLRARSGPPRTVVDLWAAAGWMLPRLVAELRPARAIGVVPDARRAALGGRLAPPDRIVWRVDDARAVAATLEPGVDVVLGCPPWRWQPRRIPVETADGPVVLTEDPANVALLQACSRLVPDGIGLFIVGPGFVMRPGPGTAFANLDRFGLAPHLLLELPRGIFVPDSGSGRLLIGLGPAPAGAPLVGSLTPDRRRTDALLAALRPVAGCSTSHPRGFT</sequence>
<keyword evidence="2" id="KW-1185">Reference proteome</keyword>
<protein>
    <recommendedName>
        <fullName evidence="3">DNA methylase adenine-specific domain-containing protein</fullName>
    </recommendedName>
</protein>
<evidence type="ECO:0008006" key="3">
    <source>
        <dbReference type="Google" id="ProtNLM"/>
    </source>
</evidence>
<reference evidence="1 2" key="1">
    <citation type="submission" date="2019-07" db="EMBL/GenBank/DDBJ databases">
        <title>Whole genome shotgun sequence of Pseudonocardia asaccharolytica NBRC 16224.</title>
        <authorList>
            <person name="Hosoyama A."/>
            <person name="Uohara A."/>
            <person name="Ohji S."/>
            <person name="Ichikawa N."/>
        </authorList>
    </citation>
    <scope>NUCLEOTIDE SEQUENCE [LARGE SCALE GENOMIC DNA]</scope>
    <source>
        <strain evidence="1 2">NBRC 16224</strain>
    </source>
</reference>
<comment type="caution">
    <text evidence="1">The sequence shown here is derived from an EMBL/GenBank/DDBJ whole genome shotgun (WGS) entry which is preliminary data.</text>
</comment>
<dbReference type="InterPro" id="IPR029063">
    <property type="entry name" value="SAM-dependent_MTases_sf"/>
</dbReference>
<proteinExistence type="predicted"/>
<evidence type="ECO:0000313" key="2">
    <source>
        <dbReference type="Proteomes" id="UP000321328"/>
    </source>
</evidence>
<evidence type="ECO:0000313" key="1">
    <source>
        <dbReference type="EMBL" id="GEL18085.1"/>
    </source>
</evidence>
<organism evidence="1 2">
    <name type="scientific">Pseudonocardia asaccharolytica DSM 44247 = NBRC 16224</name>
    <dbReference type="NCBI Taxonomy" id="1123024"/>
    <lineage>
        <taxon>Bacteria</taxon>
        <taxon>Bacillati</taxon>
        <taxon>Actinomycetota</taxon>
        <taxon>Actinomycetes</taxon>
        <taxon>Pseudonocardiales</taxon>
        <taxon>Pseudonocardiaceae</taxon>
        <taxon>Pseudonocardia</taxon>
    </lineage>
</organism>
<accession>A0A511CZV8</accession>
<dbReference type="OrthoDB" id="5198096at2"/>
<dbReference type="EMBL" id="BJVI01000015">
    <property type="protein sequence ID" value="GEL18085.1"/>
    <property type="molecule type" value="Genomic_DNA"/>
</dbReference>
<dbReference type="RefSeq" id="WP_037057573.1">
    <property type="nucleotide sequence ID" value="NZ_AUII01000019.1"/>
</dbReference>
<gene>
    <name evidence="1" type="ORF">PA7_19220</name>
</gene>
<dbReference type="AlphaFoldDB" id="A0A511CZV8"/>